<dbReference type="AlphaFoldDB" id="A0A549SLT6"/>
<dbReference type="Pfam" id="PF04586">
    <property type="entry name" value="Peptidase_S78"/>
    <property type="match status" value="1"/>
</dbReference>
<evidence type="ECO:0000259" key="4">
    <source>
        <dbReference type="Pfam" id="PF04586"/>
    </source>
</evidence>
<reference evidence="5 6" key="1">
    <citation type="submission" date="2019-07" db="EMBL/GenBank/DDBJ databases">
        <title>Ln-dependent methylotrophs.</title>
        <authorList>
            <person name="Tani A."/>
        </authorList>
    </citation>
    <scope>NUCLEOTIDE SEQUENCE [LARGE SCALE GENOMIC DNA]</scope>
    <source>
        <strain evidence="5 6">SM89A</strain>
    </source>
</reference>
<dbReference type="GO" id="GO:0008233">
    <property type="term" value="F:peptidase activity"/>
    <property type="evidence" value="ECO:0007669"/>
    <property type="project" value="UniProtKB-KW"/>
</dbReference>
<evidence type="ECO:0000256" key="2">
    <source>
        <dbReference type="ARBA" id="ARBA00022670"/>
    </source>
</evidence>
<evidence type="ECO:0000256" key="1">
    <source>
        <dbReference type="ARBA" id="ARBA00022612"/>
    </source>
</evidence>
<dbReference type="EMBL" id="VJMF01000069">
    <property type="protein sequence ID" value="TRL30589.1"/>
    <property type="molecule type" value="Genomic_DNA"/>
</dbReference>
<keyword evidence="2 5" id="KW-0645">Protease</keyword>
<evidence type="ECO:0000313" key="6">
    <source>
        <dbReference type="Proteomes" id="UP000316781"/>
    </source>
</evidence>
<keyword evidence="3" id="KW-0378">Hydrolase</keyword>
<dbReference type="SUPFAM" id="SSF50789">
    <property type="entry name" value="Herpes virus serine proteinase, assemblin"/>
    <property type="match status" value="1"/>
</dbReference>
<dbReference type="GO" id="GO:0006508">
    <property type="term" value="P:proteolysis"/>
    <property type="evidence" value="ECO:0007669"/>
    <property type="project" value="UniProtKB-KW"/>
</dbReference>
<sequence>MHIASPRLETKRAPLPAVIRADGVFEGYASLFGLRDTCGDIVERGAFAASLRRSGAAGVKLLWQHRAEEPIGVWTEIVEDARGLKVRGRLDLSVARAREALSLIGAGALDGLSIGFRTLRAANDPKSGARRLLELDLIEISIVTFPALPQARIGAAAAPSAAEPRDAAAAFAQKLARLRMSSAAQSFETKLRRAALALERRSVRTGAHPRATADASSLPV</sequence>
<proteinExistence type="predicted"/>
<keyword evidence="1" id="KW-1188">Viral release from host cell</keyword>
<organism evidence="5 6">
    <name type="scientific">Methylosinus sporium</name>
    <dbReference type="NCBI Taxonomy" id="428"/>
    <lineage>
        <taxon>Bacteria</taxon>
        <taxon>Pseudomonadati</taxon>
        <taxon>Pseudomonadota</taxon>
        <taxon>Alphaproteobacteria</taxon>
        <taxon>Hyphomicrobiales</taxon>
        <taxon>Methylocystaceae</taxon>
        <taxon>Methylosinus</taxon>
    </lineage>
</organism>
<accession>A0A549SLT6</accession>
<dbReference type="Proteomes" id="UP000316781">
    <property type="component" value="Unassembled WGS sequence"/>
</dbReference>
<evidence type="ECO:0000256" key="3">
    <source>
        <dbReference type="ARBA" id="ARBA00022801"/>
    </source>
</evidence>
<feature type="domain" description="Prohead serine protease" evidence="4">
    <location>
        <begin position="24"/>
        <end position="156"/>
    </location>
</feature>
<dbReference type="InterPro" id="IPR006433">
    <property type="entry name" value="Prohead_protease"/>
</dbReference>
<gene>
    <name evidence="5" type="ORF">FM996_16360</name>
</gene>
<dbReference type="NCBIfam" id="TIGR01543">
    <property type="entry name" value="proheadase_HK97"/>
    <property type="match status" value="1"/>
</dbReference>
<dbReference type="InterPro" id="IPR054613">
    <property type="entry name" value="Peptidase_S78_dom"/>
</dbReference>
<evidence type="ECO:0000313" key="5">
    <source>
        <dbReference type="EMBL" id="TRL30589.1"/>
    </source>
</evidence>
<name>A0A549SLT6_METSR</name>
<protein>
    <submittedName>
        <fullName evidence="5">HK97 family phage prohead protease</fullName>
    </submittedName>
</protein>
<comment type="caution">
    <text evidence="5">The sequence shown here is derived from an EMBL/GenBank/DDBJ whole genome shotgun (WGS) entry which is preliminary data.</text>
</comment>